<protein>
    <submittedName>
        <fullName evidence="6">GH25 family lysozyme</fullName>
    </submittedName>
</protein>
<dbReference type="Gene3D" id="3.20.20.80">
    <property type="entry name" value="Glycosidases"/>
    <property type="match status" value="1"/>
</dbReference>
<reference evidence="7" key="1">
    <citation type="journal article" date="2019" name="Int. J. Syst. Evol. Microbiol.">
        <title>The Global Catalogue of Microorganisms (GCM) 10K type strain sequencing project: providing services to taxonomists for standard genome sequencing and annotation.</title>
        <authorList>
            <consortium name="The Broad Institute Genomics Platform"/>
            <consortium name="The Broad Institute Genome Sequencing Center for Infectious Disease"/>
            <person name="Wu L."/>
            <person name="Ma J."/>
        </authorList>
    </citation>
    <scope>NUCLEOTIDE SEQUENCE [LARGE SCALE GENOMIC DNA]</scope>
    <source>
        <strain evidence="7">TISTR 2466</strain>
    </source>
</reference>
<dbReference type="SUPFAM" id="SSF51445">
    <property type="entry name" value="(Trans)glycosidases"/>
    <property type="match status" value="1"/>
</dbReference>
<dbReference type="PROSITE" id="PS51904">
    <property type="entry name" value="GLYCOSYL_HYDROL_F25_2"/>
    <property type="match status" value="1"/>
</dbReference>
<dbReference type="Proteomes" id="UP001597399">
    <property type="component" value="Unassembled WGS sequence"/>
</dbReference>
<keyword evidence="7" id="KW-1185">Reference proteome</keyword>
<dbReference type="InterPro" id="IPR017853">
    <property type="entry name" value="GH"/>
</dbReference>
<keyword evidence="4" id="KW-0732">Signal</keyword>
<dbReference type="PROSITE" id="PS51781">
    <property type="entry name" value="SH3B"/>
    <property type="match status" value="2"/>
</dbReference>
<evidence type="ECO:0000313" key="6">
    <source>
        <dbReference type="EMBL" id="MFD2692878.1"/>
    </source>
</evidence>
<evidence type="ECO:0000256" key="2">
    <source>
        <dbReference type="ARBA" id="ARBA00022801"/>
    </source>
</evidence>
<dbReference type="InterPro" id="IPR018077">
    <property type="entry name" value="Glyco_hydro_fam25_subgr"/>
</dbReference>
<feature type="signal peptide" evidence="4">
    <location>
        <begin position="1"/>
        <end position="32"/>
    </location>
</feature>
<dbReference type="CDD" id="cd00599">
    <property type="entry name" value="GH25_muramidase"/>
    <property type="match status" value="1"/>
</dbReference>
<dbReference type="SMART" id="SM00287">
    <property type="entry name" value="SH3b"/>
    <property type="match status" value="3"/>
</dbReference>
<keyword evidence="2" id="KW-0378">Hydrolase</keyword>
<dbReference type="PANTHER" id="PTHR34135:SF1">
    <property type="entry name" value="GLYCOSYL HYDROLASE FAMILY 25"/>
    <property type="match status" value="1"/>
</dbReference>
<name>A0ABW5S0D1_9BACL</name>
<accession>A0ABW5S0D1</accession>
<evidence type="ECO:0000256" key="4">
    <source>
        <dbReference type="SAM" id="SignalP"/>
    </source>
</evidence>
<evidence type="ECO:0000256" key="1">
    <source>
        <dbReference type="ARBA" id="ARBA00010646"/>
    </source>
</evidence>
<keyword evidence="3" id="KW-0326">Glycosidase</keyword>
<organism evidence="6 7">
    <name type="scientific">Sporolactobacillus shoreicorticis</name>
    <dbReference type="NCBI Taxonomy" id="1923877"/>
    <lineage>
        <taxon>Bacteria</taxon>
        <taxon>Bacillati</taxon>
        <taxon>Bacillota</taxon>
        <taxon>Bacilli</taxon>
        <taxon>Bacillales</taxon>
        <taxon>Sporolactobacillaceae</taxon>
        <taxon>Sporolactobacillus</taxon>
    </lineage>
</organism>
<feature type="domain" description="SH3b" evidence="5">
    <location>
        <begin position="36"/>
        <end position="101"/>
    </location>
</feature>
<evidence type="ECO:0000259" key="5">
    <source>
        <dbReference type="PROSITE" id="PS51781"/>
    </source>
</evidence>
<dbReference type="SMART" id="SM00641">
    <property type="entry name" value="Glyco_25"/>
    <property type="match status" value="1"/>
</dbReference>
<dbReference type="InterPro" id="IPR003646">
    <property type="entry name" value="SH3-like_bac-type"/>
</dbReference>
<dbReference type="RefSeq" id="WP_253065118.1">
    <property type="nucleotide sequence ID" value="NZ_JAMXWM010000036.1"/>
</dbReference>
<dbReference type="EMBL" id="JBHUMQ010000011">
    <property type="protein sequence ID" value="MFD2692878.1"/>
    <property type="molecule type" value="Genomic_DNA"/>
</dbReference>
<feature type="domain" description="SH3b" evidence="5">
    <location>
        <begin position="103"/>
        <end position="165"/>
    </location>
</feature>
<gene>
    <name evidence="6" type="ORF">ACFSUE_04425</name>
</gene>
<dbReference type="Pfam" id="PF01183">
    <property type="entry name" value="Glyco_hydro_25"/>
    <property type="match status" value="1"/>
</dbReference>
<proteinExistence type="inferred from homology"/>
<dbReference type="PANTHER" id="PTHR34135">
    <property type="entry name" value="LYSOZYME"/>
    <property type="match status" value="1"/>
</dbReference>
<dbReference type="Gene3D" id="2.30.30.40">
    <property type="entry name" value="SH3 Domains"/>
    <property type="match status" value="3"/>
</dbReference>
<dbReference type="Pfam" id="PF08239">
    <property type="entry name" value="SH3_3"/>
    <property type="match status" value="2"/>
</dbReference>
<evidence type="ECO:0000313" key="7">
    <source>
        <dbReference type="Proteomes" id="UP001597399"/>
    </source>
</evidence>
<comment type="caution">
    <text evidence="6">The sequence shown here is derived from an EMBL/GenBank/DDBJ whole genome shotgun (WGS) entry which is preliminary data.</text>
</comment>
<sequence length="468" mass="51839">MNKTVKMLSTALLFFSLAIGGIIAPFEQSAHAAAAKYKAYVRCYSLKIRNKPSSKYKTVRTVHMNTRITVLGQKKGYAYIYSGGKSGKRGYVQNKWLKGKIDSRRAHVTVSAVNARAGAGTQYKALKTLHRNEKITISGYHGGWYGFKHGRVTYYIGAKYIKMGNPPKVSAAPPKTVKLSYSPVNAYTAYVGYDNLKVYHDTNSKSAVVTTLREKTAVAVIGQNGDWMRIRTNDGKEGFIFKDNLTTDLKRFDPPAGAYGVDLSHWQNDRSGGTINFNAIKSSGNSFVIIKATEGSNWSDNTFSANAHQALNVGLKVSAYHFFRAATSGQAVAEANNFANVLNRSGFNNDNLGYLFIDVETTNDIKGNVKEILSNNVNVFLNQIRNRGFSKLGIYTGANFYKNYIDMSRIDQPQRMLLWIARYRGQDTNNGVGTDFQVDIWQYTSNGTVPGVSGAVDKNVSYYDPNAM</sequence>
<feature type="chain" id="PRO_5045773053" evidence="4">
    <location>
        <begin position="33"/>
        <end position="468"/>
    </location>
</feature>
<comment type="similarity">
    <text evidence="1">Belongs to the glycosyl hydrolase 25 family.</text>
</comment>
<evidence type="ECO:0000256" key="3">
    <source>
        <dbReference type="ARBA" id="ARBA00023295"/>
    </source>
</evidence>
<dbReference type="InterPro" id="IPR002053">
    <property type="entry name" value="Glyco_hydro_25"/>
</dbReference>